<accession>A0A0F4TFW2</accession>
<name>A0A0F4TFW2_PSEFL</name>
<evidence type="ECO:0000313" key="1">
    <source>
        <dbReference type="EMBL" id="KJZ42885.1"/>
    </source>
</evidence>
<dbReference type="SUPFAM" id="SSF52540">
    <property type="entry name" value="P-loop containing nucleoside triphosphate hydrolases"/>
    <property type="match status" value="1"/>
</dbReference>
<dbReference type="RefSeq" id="WP_046047262.1">
    <property type="nucleotide sequence ID" value="NZ_LACD01000018.1"/>
</dbReference>
<dbReference type="Proteomes" id="UP000033500">
    <property type="component" value="Unassembled WGS sequence"/>
</dbReference>
<dbReference type="EMBL" id="LACD01000018">
    <property type="protein sequence ID" value="KJZ42885.1"/>
    <property type="molecule type" value="Genomic_DNA"/>
</dbReference>
<sequence length="361" mass="40125">MERLNLEGWLPIRVWQPAGEWQVDWCWFGDTPLHQPFFRDAVEDALRLPFNQAFRRQTPLSALGDWQTTSPGLAPSAFIFHASRCGSTLISQMLARLDSHIVVSEPPPLDALLRSGLPPAERRVAIEGLLSAYGQRRLRSEQRLVIKLDAWNIGELLLLRECFPDTPWLFLYRDPLEIAVSHLRRPGMHMVPGMIGASVLDDELPFAGREDFIARRLGRLLQVGLVQCRAFGGLAVKYSELPGAMAGRLADFFGLDGVQREQVFAAVGQHAKRPSDVFVGDSDSKRSEASVLLRERVERWAREPYEALSAESCIDSTDAIASRLTPTLNLGRTQKLCSLKINCGSEPARDGGGQCTTNLPG</sequence>
<proteinExistence type="predicted"/>
<comment type="caution">
    <text evidence="1">The sequence shown here is derived from an EMBL/GenBank/DDBJ whole genome shotgun (WGS) entry which is preliminary data.</text>
</comment>
<dbReference type="AlphaFoldDB" id="A0A0F4TFW2"/>
<dbReference type="Gene3D" id="3.40.50.300">
    <property type="entry name" value="P-loop containing nucleotide triphosphate hydrolases"/>
    <property type="match status" value="1"/>
</dbReference>
<dbReference type="InterPro" id="IPR027417">
    <property type="entry name" value="P-loop_NTPase"/>
</dbReference>
<reference evidence="1 2" key="1">
    <citation type="submission" date="2015-03" db="EMBL/GenBank/DDBJ databases">
        <title>Comparative genomics of Pseudomonas insights into diversity of traits involved in vanlence and defense.</title>
        <authorList>
            <person name="Qin Y."/>
        </authorList>
    </citation>
    <scope>NUCLEOTIDE SEQUENCE [LARGE SCALE GENOMIC DNA]</scope>
    <source>
        <strain evidence="1 2">C3</strain>
    </source>
</reference>
<evidence type="ECO:0000313" key="2">
    <source>
        <dbReference type="Proteomes" id="UP000033500"/>
    </source>
</evidence>
<dbReference type="PATRIC" id="fig|294.131.peg.1073"/>
<organism evidence="1 2">
    <name type="scientific">Pseudomonas fluorescens</name>
    <dbReference type="NCBI Taxonomy" id="294"/>
    <lineage>
        <taxon>Bacteria</taxon>
        <taxon>Pseudomonadati</taxon>
        <taxon>Pseudomonadota</taxon>
        <taxon>Gammaproteobacteria</taxon>
        <taxon>Pseudomonadales</taxon>
        <taxon>Pseudomonadaceae</taxon>
        <taxon>Pseudomonas</taxon>
    </lineage>
</organism>
<protein>
    <submittedName>
        <fullName evidence="1">Aspartyl beta-hydroxylase</fullName>
    </submittedName>
</protein>
<gene>
    <name evidence="1" type="ORF">VC34_14885</name>
</gene>